<dbReference type="InterPro" id="IPR029063">
    <property type="entry name" value="SAM-dependent_MTases_sf"/>
</dbReference>
<dbReference type="GO" id="GO:0043827">
    <property type="term" value="F:tRNA (adenine(57)-N1)/(adenine(58)-N1)-methyltransferase activity"/>
    <property type="evidence" value="ECO:0007669"/>
    <property type="project" value="UniProtKB-EC"/>
</dbReference>
<dbReference type="AlphaFoldDB" id="A0A927RBX0"/>
<feature type="region of interest" description="Disordered" evidence="5">
    <location>
        <begin position="334"/>
        <end position="362"/>
    </location>
</feature>
<feature type="domain" description="tRNA (adenine(58)-N(1))-methyltransferase catalytic subunit TRM61 C-terminal" evidence="6">
    <location>
        <begin position="143"/>
        <end position="308"/>
    </location>
</feature>
<dbReference type="EC" id="2.1.1.220" evidence="7"/>
<dbReference type="RefSeq" id="WP_238361721.1">
    <property type="nucleotide sequence ID" value="NZ_BAABJL010000095.1"/>
</dbReference>
<keyword evidence="4" id="KW-0819">tRNA processing</keyword>
<evidence type="ECO:0000256" key="1">
    <source>
        <dbReference type="ARBA" id="ARBA00022603"/>
    </source>
</evidence>
<gene>
    <name evidence="7" type="ORF">HEB94_007455</name>
</gene>
<comment type="caution">
    <text evidence="7">The sequence shown here is derived from an EMBL/GenBank/DDBJ whole genome shotgun (WGS) entry which is preliminary data.</text>
</comment>
<evidence type="ECO:0000256" key="5">
    <source>
        <dbReference type="SAM" id="MobiDB-lite"/>
    </source>
</evidence>
<dbReference type="FunFam" id="3.40.50.150:FF:000019">
    <property type="entry name" value="tRNA (adenine(58)-N(1))-methyltransferase TrmI"/>
    <property type="match status" value="1"/>
</dbReference>
<sequence length="362" mass="38908">MPPTDPYEGEQPPVPPPADDAGERDDAAGERPVVPPADTARDPSAEAEAGDGPAEDRAEDRADDLVGELAEEDARPLRAGEQVRLEDPKGRRHMVTLEPGKTFHTHRGGLLLDELIGRPEGIVVKTSGGVPYLALRPLLSDYVLSMPRGAAVVYPKDAAQILVAADIFPGAHVIEAGAGSGSLTCALLRAVGPDGRVSSYERREDFAAIARRNVERFFGGPRDDWELTVGDVVTAPTRPRVDRVVLDMLAPWDCVTWAAEALVPGGVLCCYVATTTQLGRVVETARAFGGFTEPIATETLLRTWHVEGLAIRPDHRMIGHTGFLMTTRRLAPGVSAPRRQRRPAPGAYGENYDGPRPAGEIF</sequence>
<dbReference type="Pfam" id="PF08704">
    <property type="entry name" value="GCD14"/>
    <property type="match status" value="1"/>
</dbReference>
<evidence type="ECO:0000256" key="4">
    <source>
        <dbReference type="ARBA" id="ARBA00022694"/>
    </source>
</evidence>
<accession>A0A927RBX0</accession>
<organism evidence="7 8">
    <name type="scientific">Actinopolymorpha pittospori</name>
    <dbReference type="NCBI Taxonomy" id="648752"/>
    <lineage>
        <taxon>Bacteria</taxon>
        <taxon>Bacillati</taxon>
        <taxon>Actinomycetota</taxon>
        <taxon>Actinomycetes</taxon>
        <taxon>Propionibacteriales</taxon>
        <taxon>Actinopolymorphaceae</taxon>
        <taxon>Actinopolymorpha</taxon>
    </lineage>
</organism>
<dbReference type="FunFam" id="3.10.330.20:FF:000003">
    <property type="entry name" value="tRNA (Adenine(58)-N(1))-methyltransferase, mitochondrial isoform X1"/>
    <property type="match status" value="1"/>
</dbReference>
<dbReference type="InterPro" id="IPR049470">
    <property type="entry name" value="TRM61_C"/>
</dbReference>
<evidence type="ECO:0000256" key="3">
    <source>
        <dbReference type="ARBA" id="ARBA00022691"/>
    </source>
</evidence>
<reference evidence="7" key="1">
    <citation type="submission" date="2020-10" db="EMBL/GenBank/DDBJ databases">
        <title>Sequencing the genomes of 1000 actinobacteria strains.</title>
        <authorList>
            <person name="Klenk H.-P."/>
        </authorList>
    </citation>
    <scope>NUCLEOTIDE SEQUENCE</scope>
    <source>
        <strain evidence="7">DSM 45354</strain>
    </source>
</reference>
<name>A0A927RBX0_9ACTN</name>
<proteinExistence type="predicted"/>
<dbReference type="PANTHER" id="PTHR12133">
    <property type="entry name" value="TRNA (ADENINE(58)-N(1))-METHYLTRANSFERASE"/>
    <property type="match status" value="1"/>
</dbReference>
<dbReference type="SUPFAM" id="SSF53335">
    <property type="entry name" value="S-adenosyl-L-methionine-dependent methyltransferases"/>
    <property type="match status" value="1"/>
</dbReference>
<evidence type="ECO:0000313" key="7">
    <source>
        <dbReference type="EMBL" id="MBE1610607.1"/>
    </source>
</evidence>
<dbReference type="Gene3D" id="3.10.330.20">
    <property type="match status" value="1"/>
</dbReference>
<dbReference type="CDD" id="cd02440">
    <property type="entry name" value="AdoMet_MTases"/>
    <property type="match status" value="1"/>
</dbReference>
<feature type="compositionally biased region" description="Basic and acidic residues" evidence="5">
    <location>
        <begin position="54"/>
        <end position="63"/>
    </location>
</feature>
<dbReference type="PROSITE" id="PS51620">
    <property type="entry name" value="SAM_TRM61"/>
    <property type="match status" value="1"/>
</dbReference>
<evidence type="ECO:0000256" key="2">
    <source>
        <dbReference type="ARBA" id="ARBA00022679"/>
    </source>
</evidence>
<protein>
    <submittedName>
        <fullName evidence="7">tRNA (Adenine57-N1/adenine58-N1)-methyltransferase</fullName>
        <ecNumber evidence="7">2.1.1.219</ecNumber>
        <ecNumber evidence="7">2.1.1.220</ecNumber>
    </submittedName>
</protein>
<keyword evidence="8" id="KW-1185">Reference proteome</keyword>
<evidence type="ECO:0000313" key="8">
    <source>
        <dbReference type="Proteomes" id="UP000638648"/>
    </source>
</evidence>
<dbReference type="Pfam" id="PF14801">
    <property type="entry name" value="TrmI-like_N"/>
    <property type="match status" value="1"/>
</dbReference>
<evidence type="ECO:0000259" key="6">
    <source>
        <dbReference type="Pfam" id="PF08704"/>
    </source>
</evidence>
<dbReference type="InterPro" id="IPR014816">
    <property type="entry name" value="tRNA_MeTrfase_Gcd14"/>
</dbReference>
<dbReference type="GO" id="GO:0030488">
    <property type="term" value="P:tRNA methylation"/>
    <property type="evidence" value="ECO:0007669"/>
    <property type="project" value="InterPro"/>
</dbReference>
<dbReference type="GO" id="GO:0160107">
    <property type="term" value="F:tRNA (adenine(58)-N1)-methyltransferase activity"/>
    <property type="evidence" value="ECO:0007669"/>
    <property type="project" value="UniProtKB-EC"/>
</dbReference>
<keyword evidence="1 7" id="KW-0489">Methyltransferase</keyword>
<keyword evidence="2 7" id="KW-0808">Transferase</keyword>
<dbReference type="EC" id="2.1.1.219" evidence="7"/>
<dbReference type="Gene3D" id="3.40.50.150">
    <property type="entry name" value="Vaccinia Virus protein VP39"/>
    <property type="match status" value="1"/>
</dbReference>
<dbReference type="GO" id="GO:0031515">
    <property type="term" value="C:tRNA (m1A) methyltransferase complex"/>
    <property type="evidence" value="ECO:0007669"/>
    <property type="project" value="InterPro"/>
</dbReference>
<feature type="region of interest" description="Disordered" evidence="5">
    <location>
        <begin position="1"/>
        <end position="63"/>
    </location>
</feature>
<dbReference type="EMBL" id="JADBEM010000001">
    <property type="protein sequence ID" value="MBE1610607.1"/>
    <property type="molecule type" value="Genomic_DNA"/>
</dbReference>
<dbReference type="PANTHER" id="PTHR12133:SF1">
    <property type="entry name" value="TRNA (ADENINE(58)-N(1))-METHYLTRANSFERASE, MITOCHONDRIAL"/>
    <property type="match status" value="1"/>
</dbReference>
<dbReference type="Proteomes" id="UP000638648">
    <property type="component" value="Unassembled WGS sequence"/>
</dbReference>
<keyword evidence="3" id="KW-0949">S-adenosyl-L-methionine</keyword>